<evidence type="ECO:0000256" key="10">
    <source>
        <dbReference type="SAM" id="Phobius"/>
    </source>
</evidence>
<dbReference type="Proteomes" id="UP000054558">
    <property type="component" value="Unassembled WGS sequence"/>
</dbReference>
<keyword evidence="7" id="KW-0408">Iron</keyword>
<dbReference type="GO" id="GO:0017004">
    <property type="term" value="P:cytochrome complex assembly"/>
    <property type="evidence" value="ECO:0007669"/>
    <property type="project" value="UniProtKB-KW"/>
</dbReference>
<reference evidence="11 12" key="1">
    <citation type="journal article" date="2014" name="Nat. Commun.">
        <title>Klebsormidium flaccidum genome reveals primary factors for plant terrestrial adaptation.</title>
        <authorList>
            <person name="Hori K."/>
            <person name="Maruyama F."/>
            <person name="Fujisawa T."/>
            <person name="Togashi T."/>
            <person name="Yamamoto N."/>
            <person name="Seo M."/>
            <person name="Sato S."/>
            <person name="Yamada T."/>
            <person name="Mori H."/>
            <person name="Tajima N."/>
            <person name="Moriyama T."/>
            <person name="Ikeuchi M."/>
            <person name="Watanabe M."/>
            <person name="Wada H."/>
            <person name="Kobayashi K."/>
            <person name="Saito M."/>
            <person name="Masuda T."/>
            <person name="Sasaki-Sekimoto Y."/>
            <person name="Mashiguchi K."/>
            <person name="Awai K."/>
            <person name="Shimojima M."/>
            <person name="Masuda S."/>
            <person name="Iwai M."/>
            <person name="Nobusawa T."/>
            <person name="Narise T."/>
            <person name="Kondo S."/>
            <person name="Saito H."/>
            <person name="Sato R."/>
            <person name="Murakawa M."/>
            <person name="Ihara Y."/>
            <person name="Oshima-Yamada Y."/>
            <person name="Ohtaka K."/>
            <person name="Satoh M."/>
            <person name="Sonobe K."/>
            <person name="Ishii M."/>
            <person name="Ohtani R."/>
            <person name="Kanamori-Sato M."/>
            <person name="Honoki R."/>
            <person name="Miyazaki D."/>
            <person name="Mochizuki H."/>
            <person name="Umetsu J."/>
            <person name="Higashi K."/>
            <person name="Shibata D."/>
            <person name="Kamiya Y."/>
            <person name="Sato N."/>
            <person name="Nakamura Y."/>
            <person name="Tabata S."/>
            <person name="Ida S."/>
            <person name="Kurokawa K."/>
            <person name="Ohta H."/>
        </authorList>
    </citation>
    <scope>NUCLEOTIDE SEQUENCE [LARGE SCALE GENOMIC DNA]</scope>
    <source>
        <strain evidence="11 12">NIES-2285</strain>
    </source>
</reference>
<keyword evidence="12" id="KW-1185">Reference proteome</keyword>
<dbReference type="InterPro" id="IPR012340">
    <property type="entry name" value="NA-bd_OB-fold"/>
</dbReference>
<keyword evidence="3 10" id="KW-0812">Transmembrane</keyword>
<dbReference type="SUPFAM" id="SSF82093">
    <property type="entry name" value="Heme chaperone CcmE"/>
    <property type="match status" value="2"/>
</dbReference>
<evidence type="ECO:0000256" key="3">
    <source>
        <dbReference type="ARBA" id="ARBA00022692"/>
    </source>
</evidence>
<keyword evidence="8 10" id="KW-0472">Membrane</keyword>
<gene>
    <name evidence="11" type="ORF">KFL_002780090</name>
</gene>
<feature type="compositionally biased region" description="Low complexity" evidence="9">
    <location>
        <begin position="355"/>
        <end position="371"/>
    </location>
</feature>
<keyword evidence="6 10" id="KW-1133">Transmembrane helix</keyword>
<dbReference type="AlphaFoldDB" id="A0A1Y1I5L7"/>
<keyword evidence="4" id="KW-0479">Metal-binding</keyword>
<evidence type="ECO:0000256" key="8">
    <source>
        <dbReference type="ARBA" id="ARBA00023136"/>
    </source>
</evidence>
<comment type="subcellular location">
    <subcellularLocation>
        <location evidence="1">Membrane</location>
    </subcellularLocation>
</comment>
<keyword evidence="5" id="KW-0201">Cytochrome c-type biogenesis</keyword>
<dbReference type="EMBL" id="DF237227">
    <property type="protein sequence ID" value="GAQ86245.1"/>
    <property type="molecule type" value="Genomic_DNA"/>
</dbReference>
<dbReference type="GO" id="GO:0017003">
    <property type="term" value="P:protein-heme linkage"/>
    <property type="evidence" value="ECO:0007669"/>
    <property type="project" value="InterPro"/>
</dbReference>
<dbReference type="InterPro" id="IPR004329">
    <property type="entry name" value="CcmE"/>
</dbReference>
<organism evidence="11 12">
    <name type="scientific">Klebsormidium nitens</name>
    <name type="common">Green alga</name>
    <name type="synonym">Ulothrix nitens</name>
    <dbReference type="NCBI Taxonomy" id="105231"/>
    <lineage>
        <taxon>Eukaryota</taxon>
        <taxon>Viridiplantae</taxon>
        <taxon>Streptophyta</taxon>
        <taxon>Klebsormidiophyceae</taxon>
        <taxon>Klebsormidiales</taxon>
        <taxon>Klebsormidiaceae</taxon>
        <taxon>Klebsormidium</taxon>
    </lineage>
</organism>
<evidence type="ECO:0008006" key="13">
    <source>
        <dbReference type="Google" id="ProtNLM"/>
    </source>
</evidence>
<evidence type="ECO:0000256" key="6">
    <source>
        <dbReference type="ARBA" id="ARBA00022989"/>
    </source>
</evidence>
<keyword evidence="2" id="KW-0349">Heme</keyword>
<dbReference type="GO" id="GO:0005743">
    <property type="term" value="C:mitochondrial inner membrane"/>
    <property type="evidence" value="ECO:0000318"/>
    <property type="project" value="GO_Central"/>
</dbReference>
<evidence type="ECO:0000313" key="11">
    <source>
        <dbReference type="EMBL" id="GAQ86245.1"/>
    </source>
</evidence>
<dbReference type="Gene3D" id="2.40.50.140">
    <property type="entry name" value="Nucleic acid-binding proteins"/>
    <property type="match status" value="1"/>
</dbReference>
<dbReference type="PANTHER" id="PTHR34128">
    <property type="entry name" value="CYTOCHROME C-TYPE BIOGENESIS PROTEIN CCME HOMOLOG, MITOCHONDRIAL"/>
    <property type="match status" value="1"/>
</dbReference>
<dbReference type="HAMAP" id="MF_01959">
    <property type="entry name" value="CcmE"/>
    <property type="match status" value="1"/>
</dbReference>
<dbReference type="OrthoDB" id="1886868at2759"/>
<feature type="transmembrane region" description="Helical" evidence="10">
    <location>
        <begin position="151"/>
        <end position="172"/>
    </location>
</feature>
<evidence type="ECO:0000256" key="5">
    <source>
        <dbReference type="ARBA" id="ARBA00022748"/>
    </source>
</evidence>
<dbReference type="Pfam" id="PF03100">
    <property type="entry name" value="CcmE"/>
    <property type="match status" value="1"/>
</dbReference>
<evidence type="ECO:0000256" key="9">
    <source>
        <dbReference type="SAM" id="MobiDB-lite"/>
    </source>
</evidence>
<dbReference type="GO" id="GO:1903607">
    <property type="term" value="P:cytochrome c biosynthetic process"/>
    <property type="evidence" value="ECO:0000318"/>
    <property type="project" value="GO_Central"/>
</dbReference>
<accession>A0A1Y1I5L7</accession>
<proteinExistence type="inferred from homology"/>
<feature type="region of interest" description="Disordered" evidence="9">
    <location>
        <begin position="93"/>
        <end position="114"/>
    </location>
</feature>
<name>A0A1Y1I5L7_KLENI</name>
<dbReference type="InterPro" id="IPR036127">
    <property type="entry name" value="CcmE-like_sf"/>
</dbReference>
<feature type="region of interest" description="Disordered" evidence="9">
    <location>
        <begin position="341"/>
        <end position="371"/>
    </location>
</feature>
<protein>
    <recommendedName>
        <fullName evidence="13">Cytochrome c-type biogenesis protein CcmE</fullName>
    </recommendedName>
</protein>
<evidence type="ECO:0000256" key="2">
    <source>
        <dbReference type="ARBA" id="ARBA00022617"/>
    </source>
</evidence>
<dbReference type="STRING" id="105231.A0A1Y1I5L7"/>
<dbReference type="PANTHER" id="PTHR34128:SF2">
    <property type="entry name" value="CYTOCHROME C-TYPE BIOGENESIS PROTEIN CCME HOMOLOG, MITOCHONDRIAL"/>
    <property type="match status" value="1"/>
</dbReference>
<evidence type="ECO:0000256" key="7">
    <source>
        <dbReference type="ARBA" id="ARBA00023004"/>
    </source>
</evidence>
<evidence type="ECO:0000313" key="12">
    <source>
        <dbReference type="Proteomes" id="UP000054558"/>
    </source>
</evidence>
<dbReference type="GO" id="GO:0020037">
    <property type="term" value="F:heme binding"/>
    <property type="evidence" value="ECO:0000318"/>
    <property type="project" value="GO_Central"/>
</dbReference>
<dbReference type="GO" id="GO:0005886">
    <property type="term" value="C:plasma membrane"/>
    <property type="evidence" value="ECO:0007669"/>
    <property type="project" value="InterPro"/>
</dbReference>
<evidence type="ECO:0000256" key="4">
    <source>
        <dbReference type="ARBA" id="ARBA00022723"/>
    </source>
</evidence>
<dbReference type="GO" id="GO:0046872">
    <property type="term" value="F:metal ion binding"/>
    <property type="evidence" value="ECO:0007669"/>
    <property type="project" value="UniProtKB-KW"/>
</dbReference>
<sequence length="371" mass="39887">MWPLTPLTRHAVPGSAFAALIQRAVMHPESFGVAARSFFSTFSPSHTPPSSFAQSIRRLHLPSPSHISSPPSSNTGSLLSSLQARQLFHSSANTSSHNLRPPFPNAPHTPFSGAPFLNPRGTTRFFAAAPRRADGHVDIAAKARARQAQKLWRLVGGGAVVAAFGAFVLNAFQENLVFYITPTQAMATLSEQGVVPDAKRRLRLGGLVLDGSVRHFRHSTEMEFVVTDLATELVVRYRGALPDLFREGHSVVVEGFLRSGEPESPGEAVTGQLKAADPSILKQTGLGMEGQTAGGERVGGCHFAATEVLAKHDEKYMPKEVAAVVAANKAAIATEKGLTPALAQMEERPKKPSKQKLGQQPLQVQQYELKS</sequence>
<evidence type="ECO:0000256" key="1">
    <source>
        <dbReference type="ARBA" id="ARBA00004370"/>
    </source>
</evidence>